<sequence length="326" mass="34998">MSQQGPLPEASVPEPQTKRQKITDFARRALLVIVLAAAVYAVVTQWPEVKSTVYGMTWWQITASLLLLIPGVLLGMLMWRVVLLGILDSDHSAVKHRSVLNNIYLIGQLGKYVPGSVWAFVLQMELGRKHGLGRAQVFVASLISTGITVGASLVVGALALPALANQEPALQWLYILLPVVLLAMHPRIVTFLVNLVLKIFRRQPLTTPLRASTMILSFGLGVGMYAFFGLHLWLLSSQEAGLGLVNLFFLTGALALGMTTGVMAFLLPAGIGAREAIVGLALASMTTVGAATALALLSRLLFTVADLLCVGIAFLVVKIKRPEVEG</sequence>
<evidence type="ECO:0000313" key="2">
    <source>
        <dbReference type="EMBL" id="MBD8044216.1"/>
    </source>
</evidence>
<keyword evidence="1" id="KW-0812">Transmembrane</keyword>
<keyword evidence="3" id="KW-1185">Reference proteome</keyword>
<comment type="caution">
    <text evidence="2">The sequence shown here is derived from an EMBL/GenBank/DDBJ whole genome shotgun (WGS) entry which is preliminary data.</text>
</comment>
<evidence type="ECO:0000256" key="1">
    <source>
        <dbReference type="SAM" id="Phobius"/>
    </source>
</evidence>
<feature type="transmembrane region" description="Helical" evidence="1">
    <location>
        <begin position="276"/>
        <end position="294"/>
    </location>
</feature>
<dbReference type="Proteomes" id="UP000652763">
    <property type="component" value="Unassembled WGS sequence"/>
</dbReference>
<feature type="transmembrane region" description="Helical" evidence="1">
    <location>
        <begin position="137"/>
        <end position="160"/>
    </location>
</feature>
<organism evidence="2 3">
    <name type="scientific">Arthrobacter pullicola</name>
    <dbReference type="NCBI Taxonomy" id="2762224"/>
    <lineage>
        <taxon>Bacteria</taxon>
        <taxon>Bacillati</taxon>
        <taxon>Actinomycetota</taxon>
        <taxon>Actinomycetes</taxon>
        <taxon>Micrococcales</taxon>
        <taxon>Micrococcaceae</taxon>
        <taxon>Arthrobacter</taxon>
    </lineage>
</organism>
<feature type="transmembrane region" description="Helical" evidence="1">
    <location>
        <begin position="172"/>
        <end position="197"/>
    </location>
</feature>
<feature type="transmembrane region" description="Helical" evidence="1">
    <location>
        <begin position="25"/>
        <end position="43"/>
    </location>
</feature>
<evidence type="ECO:0000313" key="3">
    <source>
        <dbReference type="Proteomes" id="UP000652763"/>
    </source>
</evidence>
<keyword evidence="1" id="KW-0472">Membrane</keyword>
<dbReference type="RefSeq" id="WP_191747101.1">
    <property type="nucleotide sequence ID" value="NZ_JACSQC010000004.1"/>
</dbReference>
<gene>
    <name evidence="2" type="ORF">H9638_10400</name>
</gene>
<reference evidence="2 3" key="1">
    <citation type="submission" date="2020-08" db="EMBL/GenBank/DDBJ databases">
        <title>A Genomic Blueprint of the Chicken Gut Microbiome.</title>
        <authorList>
            <person name="Gilroy R."/>
            <person name="Ravi A."/>
            <person name="Getino M."/>
            <person name="Pursley I."/>
            <person name="Horton D.L."/>
            <person name="Alikhan N.-F."/>
            <person name="Baker D."/>
            <person name="Gharbi K."/>
            <person name="Hall N."/>
            <person name="Watson M."/>
            <person name="Adriaenssens E.M."/>
            <person name="Foster-Nyarko E."/>
            <person name="Jarju S."/>
            <person name="Secka A."/>
            <person name="Antonio M."/>
            <person name="Oren A."/>
            <person name="Chaudhuri R."/>
            <person name="La Ragione R.M."/>
            <person name="Hildebrand F."/>
            <person name="Pallen M.J."/>
        </authorList>
    </citation>
    <scope>NUCLEOTIDE SEQUENCE [LARGE SCALE GENOMIC DNA]</scope>
    <source>
        <strain evidence="2 3">Sa2BUA2</strain>
    </source>
</reference>
<feature type="transmembrane region" description="Helical" evidence="1">
    <location>
        <begin position="209"/>
        <end position="235"/>
    </location>
</feature>
<dbReference type="EMBL" id="JACSQC010000004">
    <property type="protein sequence ID" value="MBD8044216.1"/>
    <property type="molecule type" value="Genomic_DNA"/>
</dbReference>
<protein>
    <submittedName>
        <fullName evidence="2">Flippase-like domain-containing protein</fullName>
    </submittedName>
</protein>
<feature type="transmembrane region" description="Helical" evidence="1">
    <location>
        <begin position="63"/>
        <end position="87"/>
    </location>
</feature>
<feature type="transmembrane region" description="Helical" evidence="1">
    <location>
        <begin position="300"/>
        <end position="317"/>
    </location>
</feature>
<name>A0ABR8YJB8_9MICC</name>
<feature type="transmembrane region" description="Helical" evidence="1">
    <location>
        <begin position="247"/>
        <end position="269"/>
    </location>
</feature>
<keyword evidence="1" id="KW-1133">Transmembrane helix</keyword>
<proteinExistence type="predicted"/>
<accession>A0ABR8YJB8</accession>